<keyword evidence="5 7" id="KW-1133">Transmembrane helix</keyword>
<feature type="transmembrane region" description="Helical" evidence="7">
    <location>
        <begin position="345"/>
        <end position="367"/>
    </location>
</feature>
<organism evidence="8 9">
    <name type="scientific">Tumebacillus amylolyticus</name>
    <dbReference type="NCBI Taxonomy" id="2801339"/>
    <lineage>
        <taxon>Bacteria</taxon>
        <taxon>Bacillati</taxon>
        <taxon>Bacillota</taxon>
        <taxon>Bacilli</taxon>
        <taxon>Bacillales</taxon>
        <taxon>Alicyclobacillaceae</taxon>
        <taxon>Tumebacillus</taxon>
    </lineage>
</organism>
<protein>
    <submittedName>
        <fullName evidence="8">MFS transporter</fullName>
    </submittedName>
</protein>
<feature type="transmembrane region" description="Helical" evidence="7">
    <location>
        <begin position="47"/>
        <end position="68"/>
    </location>
</feature>
<dbReference type="RefSeq" id="WP_201637500.1">
    <property type="nucleotide sequence ID" value="NZ_JAEQNB010000006.1"/>
</dbReference>
<dbReference type="EMBL" id="JAEQNB010000006">
    <property type="protein sequence ID" value="MBL0388535.1"/>
    <property type="molecule type" value="Genomic_DNA"/>
</dbReference>
<evidence type="ECO:0000256" key="6">
    <source>
        <dbReference type="ARBA" id="ARBA00023136"/>
    </source>
</evidence>
<evidence type="ECO:0000256" key="3">
    <source>
        <dbReference type="ARBA" id="ARBA00022475"/>
    </source>
</evidence>
<evidence type="ECO:0000256" key="7">
    <source>
        <dbReference type="SAM" id="Phobius"/>
    </source>
</evidence>
<gene>
    <name evidence="8" type="ORF">JJB07_18180</name>
</gene>
<feature type="transmembrane region" description="Helical" evidence="7">
    <location>
        <begin position="219"/>
        <end position="239"/>
    </location>
</feature>
<proteinExistence type="predicted"/>
<dbReference type="Pfam" id="PF07690">
    <property type="entry name" value="MFS_1"/>
    <property type="match status" value="1"/>
</dbReference>
<evidence type="ECO:0000256" key="4">
    <source>
        <dbReference type="ARBA" id="ARBA00022692"/>
    </source>
</evidence>
<evidence type="ECO:0000256" key="2">
    <source>
        <dbReference type="ARBA" id="ARBA00022448"/>
    </source>
</evidence>
<comment type="subcellular location">
    <subcellularLocation>
        <location evidence="1">Cell membrane</location>
        <topology evidence="1">Multi-pass membrane protein</topology>
    </subcellularLocation>
</comment>
<feature type="transmembrane region" description="Helical" evidence="7">
    <location>
        <begin position="80"/>
        <end position="102"/>
    </location>
</feature>
<keyword evidence="3" id="KW-1003">Cell membrane</keyword>
<feature type="transmembrane region" description="Helical" evidence="7">
    <location>
        <begin position="311"/>
        <end position="333"/>
    </location>
</feature>
<comment type="caution">
    <text evidence="8">The sequence shown here is derived from an EMBL/GenBank/DDBJ whole genome shotgun (WGS) entry which is preliminary data.</text>
</comment>
<dbReference type="InterPro" id="IPR036259">
    <property type="entry name" value="MFS_trans_sf"/>
</dbReference>
<evidence type="ECO:0000313" key="8">
    <source>
        <dbReference type="EMBL" id="MBL0388535.1"/>
    </source>
</evidence>
<keyword evidence="4 7" id="KW-0812">Transmembrane</keyword>
<dbReference type="PANTHER" id="PTHR23513">
    <property type="entry name" value="INTEGRAL MEMBRANE EFFLUX PROTEIN-RELATED"/>
    <property type="match status" value="1"/>
</dbReference>
<evidence type="ECO:0000256" key="1">
    <source>
        <dbReference type="ARBA" id="ARBA00004651"/>
    </source>
</evidence>
<sequence length="411" mass="44614">MQQTLWSRNFRLLFASKLLKVLADNFTWTALIWLMLDLGGGAVSSSVLNLASLVPMMVLGLFVGPMLTRGKLTRRMFESDALRALIVLTIPVCHALGILPIWQFYAVAFIQSVCGSVYNPASVALLPQVVGKDLLQKANAVMESSNQVSRLVSLAGAGAMITWFSASTTLAITVGLFLLSALLVLAIRLPDEQTVEVKKREKTPYWTQIREGFQIFRRYRILLVLNVYCIFLNAGYQPYEALLPAYVHDSLHLTAFQLTMLRSGSMVGAFLVGVLLARVTIKRNGLMFAMAGVLQGVMLMTVGHFTGLSTILIASFVIGACMTAINVPEMVIIQSVVPSHQQATVFSVGTSISTMFMPLAGALVAVLSHTYDIGTLILCGGALMTVAGVVTIFFMPRDAEHVEQKGETTAA</sequence>
<dbReference type="Proteomes" id="UP000602284">
    <property type="component" value="Unassembled WGS sequence"/>
</dbReference>
<evidence type="ECO:0000313" key="9">
    <source>
        <dbReference type="Proteomes" id="UP000602284"/>
    </source>
</evidence>
<feature type="transmembrane region" description="Helical" evidence="7">
    <location>
        <begin position="170"/>
        <end position="190"/>
    </location>
</feature>
<accession>A0ABS1JE98</accession>
<feature type="transmembrane region" description="Helical" evidence="7">
    <location>
        <begin position="259"/>
        <end position="279"/>
    </location>
</feature>
<keyword evidence="9" id="KW-1185">Reference proteome</keyword>
<name>A0ABS1JE98_9BACL</name>
<feature type="transmembrane region" description="Helical" evidence="7">
    <location>
        <begin position="373"/>
        <end position="395"/>
    </location>
</feature>
<reference evidence="8 9" key="1">
    <citation type="submission" date="2021-01" db="EMBL/GenBank/DDBJ databases">
        <title>Tumebacillus sp. strain ITR2 16S ribosomal RNA gene Genome sequencing and assembly.</title>
        <authorList>
            <person name="Kang M."/>
        </authorList>
    </citation>
    <scope>NUCLEOTIDE SEQUENCE [LARGE SCALE GENOMIC DNA]</scope>
    <source>
        <strain evidence="8 9">ITR2</strain>
    </source>
</reference>
<dbReference type="InterPro" id="IPR011701">
    <property type="entry name" value="MFS"/>
</dbReference>
<dbReference type="PANTHER" id="PTHR23513:SF9">
    <property type="entry name" value="ENTEROBACTIN EXPORTER ENTS"/>
    <property type="match status" value="1"/>
</dbReference>
<evidence type="ECO:0000256" key="5">
    <source>
        <dbReference type="ARBA" id="ARBA00022989"/>
    </source>
</evidence>
<dbReference type="SUPFAM" id="SSF103473">
    <property type="entry name" value="MFS general substrate transporter"/>
    <property type="match status" value="1"/>
</dbReference>
<dbReference type="CDD" id="cd06173">
    <property type="entry name" value="MFS_MefA_like"/>
    <property type="match status" value="1"/>
</dbReference>
<feature type="transmembrane region" description="Helical" evidence="7">
    <location>
        <begin position="286"/>
        <end position="305"/>
    </location>
</feature>
<keyword evidence="2" id="KW-0813">Transport</keyword>
<keyword evidence="6 7" id="KW-0472">Membrane</keyword>
<dbReference type="Gene3D" id="1.20.1250.20">
    <property type="entry name" value="MFS general substrate transporter like domains"/>
    <property type="match status" value="1"/>
</dbReference>